<dbReference type="InterPro" id="IPR013783">
    <property type="entry name" value="Ig-like_fold"/>
</dbReference>
<dbReference type="InterPro" id="IPR012341">
    <property type="entry name" value="6hp_glycosidase-like_sf"/>
</dbReference>
<keyword evidence="5" id="KW-0624">Polysaccharide degradation</keyword>
<dbReference type="Gene3D" id="2.60.40.10">
    <property type="entry name" value="Immunoglobulins"/>
    <property type="match status" value="1"/>
</dbReference>
<dbReference type="GO" id="GO:0016787">
    <property type="term" value="F:hydrolase activity"/>
    <property type="evidence" value="ECO:0007669"/>
    <property type="project" value="UniProtKB-KW"/>
</dbReference>
<keyword evidence="3" id="KW-0119">Carbohydrate metabolism</keyword>
<dbReference type="InterPro" id="IPR008928">
    <property type="entry name" value="6-hairpin_glycosidase_sf"/>
</dbReference>
<dbReference type="Pfam" id="PF02927">
    <property type="entry name" value="CelD_N"/>
    <property type="match status" value="1"/>
</dbReference>
<dbReference type="InterPro" id="IPR014756">
    <property type="entry name" value="Ig_E-set"/>
</dbReference>
<evidence type="ECO:0000313" key="9">
    <source>
        <dbReference type="EMBL" id="GGA18659.1"/>
    </source>
</evidence>
<sequence>MFFDARKNHQRLIRRAVSAALASVLIPLAANPAQAASYIRVNLIGYQSTLSAEAYLMTTSSISGETFAIKNASGSTVATGNVSATSGKWGSYNVYPISFTLSTPGSYHISVSGTVSANSPPFSVNTTSNLYSQGVANALSFYQNERDGANYISSALRTAPGHLNDANATVYKTPAFDSNDNITSSLSATGATIDASGGWWDAGDYLKFVQTHSYVVALMLVGIRDFPAQMGASSNSDFTNEAKFGLDWLQKMWDDNSETLYYQVGIGTDFTNANYQSDHDIWRLPQADDTYGGSDSTYQYIRHRPVFVAGSAGSKISPNLAGRLAADFALCYYVFKNTDTSYANQCLRSAEHIFDLANTSPGTLLTVAPNDFYPETEWRDDMELGATELYFALQSGGLPSGLPHTDPSYYLQQAATWAHNYITGPNDGSDTLNLYDVSGLAHFDLYRAITLAGNPSGLAVTQSDLLSDIANQIQTSVSQSKDPFGTPWAWGSSDTVSHEAGLSIMAREYYSLTKTGSYATDARRWMANVLGANPWGLSFIVGDGSLFPYCMQHQVANIVGSTNGMSPILSGAVVEGPTNAASSGSLDGMVTCPPNGEDSYKAFNGSGAVYKDNVQSYSTDEPAIDLTATSFLMFSWQIAGAPATTP</sequence>
<feature type="chain" id="PRO_5047242458" evidence="6">
    <location>
        <begin position="36"/>
        <end position="646"/>
    </location>
</feature>
<name>A0ABQ1FLD4_9GAMM</name>
<evidence type="ECO:0000256" key="3">
    <source>
        <dbReference type="ARBA" id="ARBA00023277"/>
    </source>
</evidence>
<dbReference type="Proteomes" id="UP000620046">
    <property type="component" value="Unassembled WGS sequence"/>
</dbReference>
<keyword evidence="10" id="KW-1185">Reference proteome</keyword>
<evidence type="ECO:0000256" key="2">
    <source>
        <dbReference type="ARBA" id="ARBA00022801"/>
    </source>
</evidence>
<dbReference type="CDD" id="cd02850">
    <property type="entry name" value="E_set_Cellulase_N"/>
    <property type="match status" value="1"/>
</dbReference>
<dbReference type="InterPro" id="IPR001701">
    <property type="entry name" value="Glyco_hydro_9"/>
</dbReference>
<dbReference type="EMBL" id="BMJA01000001">
    <property type="protein sequence ID" value="GGA18659.1"/>
    <property type="molecule type" value="Genomic_DNA"/>
</dbReference>
<comment type="caution">
    <text evidence="9">The sequence shown here is derived from an EMBL/GenBank/DDBJ whole genome shotgun (WGS) entry which is preliminary data.</text>
</comment>
<evidence type="ECO:0000256" key="1">
    <source>
        <dbReference type="ARBA" id="ARBA00007072"/>
    </source>
</evidence>
<evidence type="ECO:0000256" key="4">
    <source>
        <dbReference type="ARBA" id="ARBA00023295"/>
    </source>
</evidence>
<keyword evidence="2 9" id="KW-0378">Hydrolase</keyword>
<accession>A0ABQ1FLD4</accession>
<keyword evidence="6" id="KW-0732">Signal</keyword>
<dbReference type="Pfam" id="PF00759">
    <property type="entry name" value="Glyco_hydro_9"/>
    <property type="match status" value="1"/>
</dbReference>
<organism evidence="9 10">
    <name type="scientific">Dyella nitratireducens</name>
    <dbReference type="NCBI Taxonomy" id="1849580"/>
    <lineage>
        <taxon>Bacteria</taxon>
        <taxon>Pseudomonadati</taxon>
        <taxon>Pseudomonadota</taxon>
        <taxon>Gammaproteobacteria</taxon>
        <taxon>Lysobacterales</taxon>
        <taxon>Rhodanobacteraceae</taxon>
        <taxon>Dyella</taxon>
    </lineage>
</organism>
<evidence type="ECO:0000259" key="7">
    <source>
        <dbReference type="Pfam" id="PF00759"/>
    </source>
</evidence>
<evidence type="ECO:0000256" key="5">
    <source>
        <dbReference type="ARBA" id="ARBA00023326"/>
    </source>
</evidence>
<reference evidence="10" key="1">
    <citation type="journal article" date="2019" name="Int. J. Syst. Evol. Microbiol.">
        <title>The Global Catalogue of Microorganisms (GCM) 10K type strain sequencing project: providing services to taxonomists for standard genome sequencing and annotation.</title>
        <authorList>
            <consortium name="The Broad Institute Genomics Platform"/>
            <consortium name="The Broad Institute Genome Sequencing Center for Infectious Disease"/>
            <person name="Wu L."/>
            <person name="Ma J."/>
        </authorList>
    </citation>
    <scope>NUCLEOTIDE SEQUENCE [LARGE SCALE GENOMIC DNA]</scope>
    <source>
        <strain evidence="10">CGMCC 1.15439</strain>
    </source>
</reference>
<evidence type="ECO:0000256" key="6">
    <source>
        <dbReference type="SAM" id="SignalP"/>
    </source>
</evidence>
<protein>
    <submittedName>
        <fullName evidence="9">Hydrolase</fullName>
    </submittedName>
</protein>
<dbReference type="Gene3D" id="1.50.10.10">
    <property type="match status" value="1"/>
</dbReference>
<dbReference type="SUPFAM" id="SSF48208">
    <property type="entry name" value="Six-hairpin glycosidases"/>
    <property type="match status" value="1"/>
</dbReference>
<proteinExistence type="inferred from homology"/>
<feature type="domain" description="Cellulase Ig-like" evidence="8">
    <location>
        <begin position="35"/>
        <end position="114"/>
    </location>
</feature>
<dbReference type="RefSeq" id="WP_188792517.1">
    <property type="nucleotide sequence ID" value="NZ_BMJA01000001.1"/>
</dbReference>
<feature type="signal peptide" evidence="6">
    <location>
        <begin position="1"/>
        <end position="35"/>
    </location>
</feature>
<evidence type="ECO:0000259" key="8">
    <source>
        <dbReference type="Pfam" id="PF02927"/>
    </source>
</evidence>
<comment type="similarity">
    <text evidence="1">Belongs to the glycosyl hydrolase 9 (cellulase E) family.</text>
</comment>
<gene>
    <name evidence="9" type="ORF">GCM10010981_03140</name>
</gene>
<dbReference type="PANTHER" id="PTHR22298">
    <property type="entry name" value="ENDO-1,4-BETA-GLUCANASE"/>
    <property type="match status" value="1"/>
</dbReference>
<feature type="domain" description="Glycoside hydrolase family 9" evidence="7">
    <location>
        <begin position="131"/>
        <end position="629"/>
    </location>
</feature>
<dbReference type="InterPro" id="IPR004197">
    <property type="entry name" value="Cellulase_Ig-like"/>
</dbReference>
<dbReference type="SUPFAM" id="SSF81296">
    <property type="entry name" value="E set domains"/>
    <property type="match status" value="1"/>
</dbReference>
<evidence type="ECO:0000313" key="10">
    <source>
        <dbReference type="Proteomes" id="UP000620046"/>
    </source>
</evidence>
<keyword evidence="4" id="KW-0326">Glycosidase</keyword>